<evidence type="ECO:0000313" key="4">
    <source>
        <dbReference type="Proteomes" id="UP000071561"/>
    </source>
</evidence>
<feature type="domain" description="Immunoglobulin" evidence="1">
    <location>
        <begin position="1248"/>
        <end position="1320"/>
    </location>
</feature>
<dbReference type="InterPro" id="IPR003599">
    <property type="entry name" value="Ig_sub"/>
</dbReference>
<dbReference type="SUPFAM" id="SSF49313">
    <property type="entry name" value="Cadherin-like"/>
    <property type="match status" value="9"/>
</dbReference>
<dbReference type="InterPro" id="IPR006644">
    <property type="entry name" value="Cadg"/>
</dbReference>
<proteinExistence type="predicted"/>
<feature type="domain" description="Immunoglobulin" evidence="1">
    <location>
        <begin position="1656"/>
        <end position="1733"/>
    </location>
</feature>
<reference evidence="3 4" key="1">
    <citation type="submission" date="2016-03" db="EMBL/GenBank/DDBJ databases">
        <title>Complete genome sequence of Pedobacter cryoconitis PAMC 27485.</title>
        <authorList>
            <person name="Lee J."/>
            <person name="Kim O.-S."/>
        </authorList>
    </citation>
    <scope>NUCLEOTIDE SEQUENCE [LARGE SCALE GENOMIC DNA]</scope>
    <source>
        <strain evidence="3 4">PAMC 27485</strain>
    </source>
</reference>
<dbReference type="Proteomes" id="UP000071561">
    <property type="component" value="Chromosome"/>
</dbReference>
<evidence type="ECO:0000259" key="1">
    <source>
        <dbReference type="SMART" id="SM00409"/>
    </source>
</evidence>
<dbReference type="SMART" id="SM00736">
    <property type="entry name" value="CADG"/>
    <property type="match status" value="4"/>
</dbReference>
<dbReference type="NCBIfam" id="TIGR04131">
    <property type="entry name" value="Bac_Flav_CTERM"/>
    <property type="match status" value="1"/>
</dbReference>
<dbReference type="OrthoDB" id="1236981at2"/>
<dbReference type="Gene3D" id="2.60.40.10">
    <property type="entry name" value="Immunoglobulins"/>
    <property type="match status" value="11"/>
</dbReference>
<dbReference type="InterPro" id="IPR044023">
    <property type="entry name" value="Ig_7"/>
</dbReference>
<dbReference type="SMART" id="SM00409">
    <property type="entry name" value="IG"/>
    <property type="match status" value="4"/>
</dbReference>
<feature type="domain" description="Immunoglobulin" evidence="1">
    <location>
        <begin position="1008"/>
        <end position="1081"/>
    </location>
</feature>
<dbReference type="PATRIC" id="fig|188932.3.peg.4840"/>
<gene>
    <name evidence="3" type="ORF">AY601_4666</name>
</gene>
<dbReference type="GO" id="GO:0016020">
    <property type="term" value="C:membrane"/>
    <property type="evidence" value="ECO:0007669"/>
    <property type="project" value="InterPro"/>
</dbReference>
<dbReference type="InterPro" id="IPR013783">
    <property type="entry name" value="Ig-like_fold"/>
</dbReference>
<dbReference type="EMBL" id="CP014504">
    <property type="protein sequence ID" value="AMQ01497.1"/>
    <property type="molecule type" value="Genomic_DNA"/>
</dbReference>
<feature type="domain" description="Immunoglobulin" evidence="1">
    <location>
        <begin position="1827"/>
        <end position="1910"/>
    </location>
</feature>
<organism evidence="3 4">
    <name type="scientific">Pedobacter cryoconitis</name>
    <dbReference type="NCBI Taxonomy" id="188932"/>
    <lineage>
        <taxon>Bacteria</taxon>
        <taxon>Pseudomonadati</taxon>
        <taxon>Bacteroidota</taxon>
        <taxon>Sphingobacteriia</taxon>
        <taxon>Sphingobacteriales</taxon>
        <taxon>Sphingobacteriaceae</taxon>
        <taxon>Pedobacter</taxon>
    </lineage>
</organism>
<feature type="domain" description="Dystroglycan-type cadherin-like" evidence="2">
    <location>
        <begin position="2872"/>
        <end position="2961"/>
    </location>
</feature>
<accession>A0A127VJK2</accession>
<feature type="domain" description="Dystroglycan-type cadherin-like" evidence="2">
    <location>
        <begin position="485"/>
        <end position="575"/>
    </location>
</feature>
<feature type="domain" description="Dystroglycan-type cadherin-like" evidence="2">
    <location>
        <begin position="2516"/>
        <end position="2614"/>
    </location>
</feature>
<sequence>MKYTSTPRILKKYLCLLVSILAITLFGTRSYAQTKNYATVTPSTGIASYNIGSDNPNSNPGNVASVDNPENAILQPPGAPATLNARYVSLLGLGYEGEAYIQLKYGSPLIAGKTTYVRFDQPTSNGLNLDLLGIVGDLTGLFSKRIVQIDAYSGATAGSSGTIIPATNVSATVVTDVNGKTYFAVTSSVAYNSLRIRLRVRSNTLSISLGSSINMNVYPAFNYDPDNCSSSIFTNVAATGLNVSLTSLVSNPQNAIDGNLNTFSQLQAGVVTLGSSVSQTIYLNGLSSATDVAKVVFSQGGSVLSVNVLKTITVQAFNGNTAVGNVNSLGNLINLDLLGLFTNNTQVPVFFTPGAPFDRIKVTLDNGLAIGGNLLAGGLNIHEAQRTVPKPLFDGVAGNAQILCGGGTLTLTPQSPDAGYTYNFYKKVGPNGPRTVAIGVTANVLTEPGLAAGVYTYYVAAQKTGCVAESDLDSVVVTVKPTLLFTATPLSNGTVGKVYTKQINPATSGTGPYTYAIAPGSALPLGLTMTSAGLISGTPTAAAAATTFSLIATDAGGCKATAVHTLTITGTLTLPTSILPNGIVNKVYPNTQLPTPTGGSTPYTYTATNLPPGVTLDPATGLFTGTPTTAGTYVIPVTVTDADNNSVTTPYTIIVRSPLVLTASTLSDGTNGMPYTPQIIPSATGGSGILTYSAVNLPAGLSFDPVTRAITGTPTQSGTFTFPVTVTDNENNTTTLNYTLTVRDALALGSVVFPEGAVNVIYPTQTIPDATGGTGPYTYAGLNLPPGLTFDPLTKTVSGTPAQSGTFTLSIKVTDAVNRTITVPYTLKVAGALILPTATLANGQVGAVYTSPSLPAVAGGTSPYTYTIAANQLPAGLSFDPSTRVISGTPTAGGNYTLTMKVTDNAGNTTSTDYALNITVDAPVVAGVTICSGNSATLTIDNLTNGVTYNFYSSTGNTPLGTGTTFTTPALTVTTTYFTEAVSGTAVSARIPVTVNVNPAPDAPAVLINSVTISSGQTATLQATATSGSTIKWYAAATGGIELASGGTFTTPPLTGNATYYAGTSNSFGCTSATRVPVAVSVINGTVNPNCYAATKQESGITGGLLCIACAILDPANSTDADLTNYTRISLPAGIGTTGYQRLIFQNPGAATDSIRLDLEIPSGLLDLSVLGGTTINVMNGTTVVSSYPLNSSLIHLSLLGGNRFKASVVAGGVYDRVEVKVNALLSALINVYIYGADVVAPNPTIVTGNQTICSGSTATLQVAPIAGTTIVWYSAATGGTILSTENIFTTPPLTATTIYYVQVSKNGCANETRLPVTVTVTTGLTSPVLATVVPVCTGLPATLSVDSPIAGITYKWYADATGGTALFTGTVFTTPALTIATTYYVEATNGSCVSATRTAANITVNARPVTPQITTAMTTVAQGQRVILTGTSAENNVTFNWYTDAAATTPVFTGATYLTPPLTATTTFYLDAISTVTGCASSTRVQQTITVVPTGTPIPVGCEGPISQTNGVGGLASILARVDNPELSIDGDQQTGSTLAIPIGIGSNVYQKAVFAGLSNVGDTVRVLLNSPGQLLSLSLVPSVTVTTYQGNTSNNDGVAINNPIINLQLLSGGTQALLTFVPAAQFDGVEVKLNSGLVGALTAINFNYAKRTAQAPVVASADVTACLNAPATLAVPAPQPGIIYKWYDAAGTYLGNDGATFTTPAITATTKFFVEASRGGCGSSRTQVNVTVSPAPLTPLLLAPSQSTCAGSSIQIKVQSPQAGVTYNWYKAGVLVPGQTTSIFTDVVTADVTYEVEAVNNCGTTSVKAAVAVTVGILTPPVLTPAAVTINSGEKAVLIANSSTTGLTYHWYGADPAVVPGTPELSTLANGANGMFATDPLTATTTFYVTAEGTAGTCISAAASVVVTVNTITPNPGSVPCEGATVAQATEVNGPALFAGVANPAFAADDDATTSSSLFIPVGLGNSYVSQRVGFVGLSTPGDQVKLSLTQTGALLTLGIANSITVTTYKNGISNNDEKNITDPQFNLNIISGNKDATIMFTPGTTFDAVELKLKSGLAGLLTSVNLNYAQRIIAPPTVVATAVSACEGSAATLAVSNPVTGVTYTWYDSSGAVASNDATFSTPTTLTAGTYIYTVNATRGTCAGLVSTTVTVIITGAAPAAVPATGNPATTCLNTPVTLRVDPVTGVTYNWYDALTAGNLIASNTNSFITPTSLPAGTTTYYVEASNGNSCGNALARTPIAITINPDATAADITVSGAENSVCVGTGAVLTATSTLTNPVFTWYKDAALSDAVFTGATFNVPSVTATTNYYVTVKADTKCANAAGMAKVVTLTVNPPATAADITVTGIPVSTCAGDQVTLTASSATVSNPLFIWYKDAALTIVAQTGATFVATASATTTLYYVTVQGTNKCKNAAADAKVVTLVVNPPATASDINVNGVPAILCSGSGTILTASSLTVVNPVFTWHTDAALMNPVFTGDVFNVPALTTSKTYYVTVQGLNKCRNLGGQALAITLNVNAPLNFAGKALNDGSTINPYSVQIDPATGGTAPYTYALASSSTLPAGLTLSSAGLISGTPTTAGNYTFTINASDSKGCSTAGVFTLNIGTTAVLSLPAAILPDGQVGTAYPVQTLPAAIGGTTPYTYVATGLPAGLSFDPATRNITGTPTIGGMFTVTMTVTDGNNRNASANYSLNVIVPAPIVADGSNCGGSRVTLVVTNAVPAITYNWFADATARIPIFTGTSFQTPAITVNMIYYVEGLAGITSTRVAVNVNLKSPASSADITITGIPSVVCGGSGASLTASSATVSNPVFTWYTDAALTTAVFTGAVYNTPVLTTNTTYYVTVQGPNTCESSSATAKTVVLTVNPALMFNGATLAGASTSTTYSAQIGSATGGTPGYTYSLQSGSTLPAGLSLSSAGLLTGTPTTAGNYAFAVTATDSKGCTAVAAFVLGVGSSTQMTLPPATLPDGQVGSSYTPQTLPGVVGGTAPYTYVATGLPPGLNFDPVTRVISGTPTLGGSFPVVVTVTDGNGLTATNTYTINVTVPASAVGDAISCGGSPVTLTVTNVLTGVTYNWYNTPTGGSVLFTGPAFLTPAITATTIFYVEAISGTASSGRIAVNVTVAAALSSPVVTVKSSTLSSITFGWNDVPGATSYEVSMDGGTTWTSPSSGAAGTAHLISGLPANTTIKLMVRAKGNTTCQTSTAGSVTGTVIDRIVPNDIFIPNTFTPNGDGKNDIFYVHGNAIAKMRMCVYNQWGQFIFESLQQQVGWDGSYRGQMQPNGVYVYYVEVTLTDGSTAMRKGTITILR</sequence>
<keyword evidence="4" id="KW-1185">Reference proteome</keyword>
<dbReference type="Pfam" id="PF05345">
    <property type="entry name" value="He_PIG"/>
    <property type="match status" value="9"/>
</dbReference>
<dbReference type="GO" id="GO:0005509">
    <property type="term" value="F:calcium ion binding"/>
    <property type="evidence" value="ECO:0007669"/>
    <property type="project" value="InterPro"/>
</dbReference>
<dbReference type="KEGG" id="pcm:AY601_4666"/>
<dbReference type="Pfam" id="PF19081">
    <property type="entry name" value="Ig_7"/>
    <property type="match status" value="17"/>
</dbReference>
<dbReference type="InterPro" id="IPR026341">
    <property type="entry name" value="T9SS_type_B"/>
</dbReference>
<evidence type="ECO:0000259" key="2">
    <source>
        <dbReference type="SMART" id="SM00736"/>
    </source>
</evidence>
<evidence type="ECO:0008006" key="5">
    <source>
        <dbReference type="Google" id="ProtNLM"/>
    </source>
</evidence>
<dbReference type="InterPro" id="IPR015919">
    <property type="entry name" value="Cadherin-like_sf"/>
</dbReference>
<dbReference type="Pfam" id="PF13585">
    <property type="entry name" value="CHU_C"/>
    <property type="match status" value="1"/>
</dbReference>
<name>A0A127VJK2_9SPHI</name>
<feature type="domain" description="Dystroglycan-type cadherin-like" evidence="2">
    <location>
        <begin position="2962"/>
        <end position="3050"/>
    </location>
</feature>
<dbReference type="RefSeq" id="WP_084359416.1">
    <property type="nucleotide sequence ID" value="NZ_CP014504.1"/>
</dbReference>
<evidence type="ECO:0000313" key="3">
    <source>
        <dbReference type="EMBL" id="AMQ01497.1"/>
    </source>
</evidence>
<protein>
    <recommendedName>
        <fullName evidence="5">Gliding motility-associated-like protein</fullName>
    </recommendedName>
</protein>